<evidence type="ECO:0000313" key="2">
    <source>
        <dbReference type="Proteomes" id="UP000015103"/>
    </source>
</evidence>
<dbReference type="HOGENOM" id="CLU_1340528_0_0_1"/>
<keyword evidence="2" id="KW-1185">Reference proteome</keyword>
<organism evidence="1 2">
    <name type="scientific">Rhodnius prolixus</name>
    <name type="common">Triatomid bug</name>
    <dbReference type="NCBI Taxonomy" id="13249"/>
    <lineage>
        <taxon>Eukaryota</taxon>
        <taxon>Metazoa</taxon>
        <taxon>Ecdysozoa</taxon>
        <taxon>Arthropoda</taxon>
        <taxon>Hexapoda</taxon>
        <taxon>Insecta</taxon>
        <taxon>Pterygota</taxon>
        <taxon>Neoptera</taxon>
        <taxon>Paraneoptera</taxon>
        <taxon>Hemiptera</taxon>
        <taxon>Heteroptera</taxon>
        <taxon>Panheteroptera</taxon>
        <taxon>Cimicomorpha</taxon>
        <taxon>Reduviidae</taxon>
        <taxon>Triatominae</taxon>
        <taxon>Rhodnius</taxon>
    </lineage>
</organism>
<dbReference type="InParanoid" id="T1HQ31"/>
<dbReference type="VEuPathDB" id="VectorBase:RPRC006155"/>
<sequence length="205" mass="23242">MHCNPRRIFNLPEQRDTYVEVDMDMEGVIPECPPFSKAKWTPFAGMPVKGGVHRVVLRGEVAYIEGQVVLHPGFGRDVREMKASKIIQIMTGETVHSRPGSSLDTTCPHDKLYHVEEHEVQLKVPVDSTGRPVSPLNILPKIKSEVTRENVLHVPQPLTSPTHTLAHQHVLTVDMFTKDQLNELFNLAQTLRIFVLKERPIDHIL</sequence>
<dbReference type="eggNOG" id="KOG0370">
    <property type="taxonomic scope" value="Eukaryota"/>
</dbReference>
<proteinExistence type="predicted"/>
<dbReference type="SUPFAM" id="SSF51338">
    <property type="entry name" value="Composite domain of metallo-dependent hydrolases"/>
    <property type="match status" value="1"/>
</dbReference>
<dbReference type="STRING" id="13249.T1HQ31"/>
<protein>
    <submittedName>
        <fullName evidence="1">Uncharacterized protein</fullName>
    </submittedName>
</protein>
<dbReference type="Gene3D" id="3.20.20.140">
    <property type="entry name" value="Metal-dependent hydrolases"/>
    <property type="match status" value="1"/>
</dbReference>
<dbReference type="EnsemblMetazoa" id="RPRC006155-RA">
    <property type="protein sequence ID" value="RPRC006155-PA"/>
    <property type="gene ID" value="RPRC006155"/>
</dbReference>
<name>T1HQ31_RHOPR</name>
<reference evidence="1" key="1">
    <citation type="submission" date="2015-05" db="UniProtKB">
        <authorList>
            <consortium name="EnsemblMetazoa"/>
        </authorList>
    </citation>
    <scope>IDENTIFICATION</scope>
</reference>
<dbReference type="AlphaFoldDB" id="T1HQ31"/>
<dbReference type="EMBL" id="ACPB03022453">
    <property type="status" value="NOT_ANNOTATED_CDS"/>
    <property type="molecule type" value="Genomic_DNA"/>
</dbReference>
<dbReference type="InterPro" id="IPR011059">
    <property type="entry name" value="Metal-dep_hydrolase_composite"/>
</dbReference>
<dbReference type="Proteomes" id="UP000015103">
    <property type="component" value="Unassembled WGS sequence"/>
</dbReference>
<accession>T1HQ31</accession>
<evidence type="ECO:0000313" key="1">
    <source>
        <dbReference type="EnsemblMetazoa" id="RPRC006155-PA"/>
    </source>
</evidence>
<dbReference type="GO" id="GO:0016810">
    <property type="term" value="F:hydrolase activity, acting on carbon-nitrogen (but not peptide) bonds"/>
    <property type="evidence" value="ECO:0007669"/>
    <property type="project" value="InterPro"/>
</dbReference>